<gene>
    <name evidence="3" type="ORF">D9F05_05245</name>
</gene>
<proteinExistence type="predicted"/>
<comment type="caution">
    <text evidence="3">The sequence shown here is derived from an EMBL/GenBank/DDBJ whole genome shotgun (WGS) entry which is preliminary data.</text>
</comment>
<keyword evidence="3" id="KW-0378">Hydrolase</keyword>
<organism evidence="3">
    <name type="scientific">Escherichia coli</name>
    <dbReference type="NCBI Taxonomy" id="562"/>
    <lineage>
        <taxon>Bacteria</taxon>
        <taxon>Pseudomonadati</taxon>
        <taxon>Pseudomonadota</taxon>
        <taxon>Gammaproteobacteria</taxon>
        <taxon>Enterobacterales</taxon>
        <taxon>Enterobacteriaceae</taxon>
        <taxon>Escherichia</taxon>
    </lineage>
</organism>
<dbReference type="SUPFAM" id="SSF53474">
    <property type="entry name" value="alpha/beta-Hydrolases"/>
    <property type="match status" value="1"/>
</dbReference>
<dbReference type="EMBL" id="RNRV01000006">
    <property type="protein sequence ID" value="MHO03779.1"/>
    <property type="molecule type" value="Genomic_DNA"/>
</dbReference>
<sequence length="530" mass="58406">MLARTRRLLRRSLLTLLLALLVAWGVIAYFAWQAAPLQLWHTFIPPELSADELDSSDWPAYLAREQQLFNLVEQEVVAKTPPEQQLAGNRYYQGSPINPARFQDDWNRSYLLRPEGEVKGVAVFLHGLTDSPYSLRHLAHRYRERGFIALGLRIPGHGTVPAGLVNMEWETWLAATRLAVREARAQAPSPLPLHLVGFSNGGALAVKYALDALEDKTGTLARPDRLVLISPMIGVTRFARFAGLKAVPALLPAFANAAWLGIMPEFNPFKYNSFPVNGARQSYRLTHAIQQQVRQLATSGELAAFPPALTFQSVMDYTVSTRSIIADLYHFLPANGSELVLFDINRGSVFGPLLNAASELALSHLLPSQPQPYALTVVGNEAASRPQTQAKTMVAGSTLEQVRPLGIDYPKEIYSLSHVALPFPMDDPLYGMAPRPEQMNQYGINLGGLALRGERGMLIVNPGALTRTSSNPFYPYLQERVMETLAAPLQPPSPLASPQAKPASDNHTDAAYEAEIEAFLQETDTPDLPF</sequence>
<protein>
    <submittedName>
        <fullName evidence="3">Alpha/beta hydrolase</fullName>
    </submittedName>
</protein>
<feature type="region of interest" description="Disordered" evidence="1">
    <location>
        <begin position="488"/>
        <end position="513"/>
    </location>
</feature>
<dbReference type="Gene3D" id="3.40.50.1820">
    <property type="entry name" value="alpha/beta hydrolase"/>
    <property type="match status" value="1"/>
</dbReference>
<dbReference type="GO" id="GO:0016787">
    <property type="term" value="F:hydrolase activity"/>
    <property type="evidence" value="ECO:0007669"/>
    <property type="project" value="UniProtKB-KW"/>
</dbReference>
<dbReference type="Pfam" id="PF12146">
    <property type="entry name" value="Hydrolase_4"/>
    <property type="match status" value="1"/>
</dbReference>
<feature type="domain" description="Serine aminopeptidase S33" evidence="2">
    <location>
        <begin position="117"/>
        <end position="240"/>
    </location>
</feature>
<reference evidence="3" key="1">
    <citation type="submission" date="2018-10" db="EMBL/GenBank/DDBJ databases">
        <authorList>
            <consortium name="NARMS: The National Antimicrobial Resistance Monitoring System"/>
        </authorList>
    </citation>
    <scope>NUCLEOTIDE SEQUENCE [LARGE SCALE GENOMIC DNA]</scope>
    <source>
        <strain evidence="3">CVM N17EC0388</strain>
    </source>
</reference>
<dbReference type="InterPro" id="IPR029058">
    <property type="entry name" value="AB_hydrolase_fold"/>
</dbReference>
<evidence type="ECO:0000313" key="3">
    <source>
        <dbReference type="EMBL" id="MHO03779.1"/>
    </source>
</evidence>
<evidence type="ECO:0000256" key="1">
    <source>
        <dbReference type="SAM" id="MobiDB-lite"/>
    </source>
</evidence>
<dbReference type="AlphaFoldDB" id="A0A3L0VXU9"/>
<dbReference type="PANTHER" id="PTHR11614">
    <property type="entry name" value="PHOSPHOLIPASE-RELATED"/>
    <property type="match status" value="1"/>
</dbReference>
<evidence type="ECO:0000259" key="2">
    <source>
        <dbReference type="Pfam" id="PF12146"/>
    </source>
</evidence>
<accession>A0A3L0VXU9</accession>
<dbReference type="InterPro" id="IPR051044">
    <property type="entry name" value="MAG_DAG_Lipase"/>
</dbReference>
<dbReference type="InterPro" id="IPR022742">
    <property type="entry name" value="Hydrolase_4"/>
</dbReference>
<name>A0A3L0VXU9_ECOLX</name>